<evidence type="ECO:0000259" key="8">
    <source>
        <dbReference type="PROSITE" id="PS50110"/>
    </source>
</evidence>
<sequence>MYIGRLNIKNEKVSLDKLEYSSQFNDIWKTEHDIKTQWGNRIFCFAHLIGYPITSFLYYFNHNPVFLTILKIQLLASAIIAGLLFFHFYKKAPSRVIAFYTFLTIIVFHSLILATIPHTSYDRASFNMTLALIFITFILCWPPKESIICTVMVLLLFPAALYFLSPDSLLQFIREGGFFLFLGQFLFPFVMNVKYSNDKRAFYYRYSLREKNELLEEQIKISQEATKAKTDFLSMMSHEIRTPLNGIVGIVHLLLKEDLRSDFQKEMIQTLLFSSNHLMTVVNDIMDFNKINSNYVKLEVKPFNPALFFKSLEKTFIPKADEKNLNLIFEIADSLPPQLISDEGRLNQVITNLIHNAIKFTEKGEVKFSVKEQDRQDNSIKLLFHITDTGIGIPEDKQSVIFDLFTQAHTSGDRQYGGSGLGLAISKEILRLFGSDIQLSSVQGEGSDFSFEIDFNYSMLPIIKSYPVKDLPLSLYPDCKVLVVDDNYTNLLLATTLLKRKSIYFETAENGKEAYDKYKASQDYDLILMDLKMPVMDGFEATNLIRAEGSTVPIVALTASTFEDEKERALSNGFTGYLVKPFLPLDFYEMVYTHLDKKTIEK</sequence>
<protein>
    <recommendedName>
        <fullName evidence="2">histidine kinase</fullName>
        <ecNumber evidence="2">2.7.13.3</ecNumber>
    </recommendedName>
</protein>
<dbReference type="Gene3D" id="3.40.50.2300">
    <property type="match status" value="1"/>
</dbReference>
<evidence type="ECO:0000256" key="3">
    <source>
        <dbReference type="ARBA" id="ARBA00022553"/>
    </source>
</evidence>
<dbReference type="PANTHER" id="PTHR45339:SF1">
    <property type="entry name" value="HYBRID SIGNAL TRANSDUCTION HISTIDINE KINASE J"/>
    <property type="match status" value="1"/>
</dbReference>
<dbReference type="InterPro" id="IPR036890">
    <property type="entry name" value="HATPase_C_sf"/>
</dbReference>
<reference evidence="9 10" key="1">
    <citation type="submission" date="2016-10" db="EMBL/GenBank/DDBJ databases">
        <authorList>
            <person name="de Groot N.N."/>
        </authorList>
    </citation>
    <scope>NUCLEOTIDE SEQUENCE [LARGE SCALE GENOMIC DNA]</scope>
    <source>
        <strain evidence="9 10">DSM 19938</strain>
    </source>
</reference>
<dbReference type="InterPro" id="IPR011006">
    <property type="entry name" value="CheY-like_superfamily"/>
</dbReference>
<accession>A0A1H6W799</accession>
<dbReference type="InterPro" id="IPR036097">
    <property type="entry name" value="HisK_dim/P_sf"/>
</dbReference>
<dbReference type="Pfam" id="PF02518">
    <property type="entry name" value="HATPase_c"/>
    <property type="match status" value="1"/>
</dbReference>
<organism evidence="9 10">
    <name type="scientific">Dyadobacter koreensis</name>
    <dbReference type="NCBI Taxonomy" id="408657"/>
    <lineage>
        <taxon>Bacteria</taxon>
        <taxon>Pseudomonadati</taxon>
        <taxon>Bacteroidota</taxon>
        <taxon>Cytophagia</taxon>
        <taxon>Cytophagales</taxon>
        <taxon>Spirosomataceae</taxon>
        <taxon>Dyadobacter</taxon>
    </lineage>
</organism>
<proteinExistence type="predicted"/>
<dbReference type="FunFam" id="3.30.565.10:FF:000010">
    <property type="entry name" value="Sensor histidine kinase RcsC"/>
    <property type="match status" value="1"/>
</dbReference>
<comment type="catalytic activity">
    <reaction evidence="1">
        <text>ATP + protein L-histidine = ADP + protein N-phospho-L-histidine.</text>
        <dbReference type="EC" id="2.7.13.3"/>
    </reaction>
</comment>
<feature type="transmembrane region" description="Helical" evidence="6">
    <location>
        <begin position="148"/>
        <end position="165"/>
    </location>
</feature>
<keyword evidence="6" id="KW-0472">Membrane</keyword>
<dbReference type="CDD" id="cd16922">
    <property type="entry name" value="HATPase_EvgS-ArcB-TorS-like"/>
    <property type="match status" value="1"/>
</dbReference>
<keyword evidence="10" id="KW-1185">Reference proteome</keyword>
<gene>
    <name evidence="9" type="ORF">SAMN04487995_3364</name>
</gene>
<dbReference type="SUPFAM" id="SSF55874">
    <property type="entry name" value="ATPase domain of HSP90 chaperone/DNA topoisomerase II/histidine kinase"/>
    <property type="match status" value="1"/>
</dbReference>
<keyword evidence="9" id="KW-0418">Kinase</keyword>
<evidence type="ECO:0000256" key="5">
    <source>
        <dbReference type="PROSITE-ProRule" id="PRU00169"/>
    </source>
</evidence>
<evidence type="ECO:0000256" key="6">
    <source>
        <dbReference type="SAM" id="Phobius"/>
    </source>
</evidence>
<dbReference type="InterPro" id="IPR003594">
    <property type="entry name" value="HATPase_dom"/>
</dbReference>
<evidence type="ECO:0000259" key="7">
    <source>
        <dbReference type="PROSITE" id="PS50109"/>
    </source>
</evidence>
<evidence type="ECO:0000256" key="1">
    <source>
        <dbReference type="ARBA" id="ARBA00000085"/>
    </source>
</evidence>
<dbReference type="CDD" id="cd00082">
    <property type="entry name" value="HisKA"/>
    <property type="match status" value="1"/>
</dbReference>
<keyword evidence="9" id="KW-0808">Transferase</keyword>
<evidence type="ECO:0000313" key="10">
    <source>
        <dbReference type="Proteomes" id="UP000199532"/>
    </source>
</evidence>
<feature type="transmembrane region" description="Helical" evidence="6">
    <location>
        <begin position="96"/>
        <end position="118"/>
    </location>
</feature>
<feature type="domain" description="Response regulatory" evidence="8">
    <location>
        <begin position="480"/>
        <end position="595"/>
    </location>
</feature>
<dbReference type="Proteomes" id="UP000199532">
    <property type="component" value="Unassembled WGS sequence"/>
</dbReference>
<feature type="transmembrane region" description="Helical" evidence="6">
    <location>
        <begin position="124"/>
        <end position="141"/>
    </location>
</feature>
<feature type="transmembrane region" description="Helical" evidence="6">
    <location>
        <begin position="42"/>
        <end position="60"/>
    </location>
</feature>
<dbReference type="PANTHER" id="PTHR45339">
    <property type="entry name" value="HYBRID SIGNAL TRANSDUCTION HISTIDINE KINASE J"/>
    <property type="match status" value="1"/>
</dbReference>
<dbReference type="STRING" id="408657.SAMN04487995_3364"/>
<dbReference type="InterPro" id="IPR001789">
    <property type="entry name" value="Sig_transdc_resp-reg_receiver"/>
</dbReference>
<feature type="domain" description="Histidine kinase" evidence="7">
    <location>
        <begin position="235"/>
        <end position="457"/>
    </location>
</feature>
<evidence type="ECO:0000256" key="2">
    <source>
        <dbReference type="ARBA" id="ARBA00012438"/>
    </source>
</evidence>
<dbReference type="GO" id="GO:0000155">
    <property type="term" value="F:phosphorelay sensor kinase activity"/>
    <property type="evidence" value="ECO:0007669"/>
    <property type="project" value="InterPro"/>
</dbReference>
<dbReference type="Gene3D" id="3.30.565.10">
    <property type="entry name" value="Histidine kinase-like ATPase, C-terminal domain"/>
    <property type="match status" value="1"/>
</dbReference>
<dbReference type="PROSITE" id="PS50110">
    <property type="entry name" value="RESPONSE_REGULATORY"/>
    <property type="match status" value="1"/>
</dbReference>
<keyword evidence="3 5" id="KW-0597">Phosphoprotein</keyword>
<dbReference type="Pfam" id="PF00072">
    <property type="entry name" value="Response_reg"/>
    <property type="match status" value="1"/>
</dbReference>
<keyword evidence="4" id="KW-0902">Two-component regulatory system</keyword>
<name>A0A1H6W799_9BACT</name>
<dbReference type="Pfam" id="PF00512">
    <property type="entry name" value="HisKA"/>
    <property type="match status" value="1"/>
</dbReference>
<dbReference type="EC" id="2.7.13.3" evidence="2"/>
<dbReference type="InterPro" id="IPR003661">
    <property type="entry name" value="HisK_dim/P_dom"/>
</dbReference>
<dbReference type="EMBL" id="FNXY01000005">
    <property type="protein sequence ID" value="SEJ12869.1"/>
    <property type="molecule type" value="Genomic_DNA"/>
</dbReference>
<feature type="modified residue" description="4-aspartylphosphate" evidence="5">
    <location>
        <position position="530"/>
    </location>
</feature>
<dbReference type="SMART" id="SM00448">
    <property type="entry name" value="REC"/>
    <property type="match status" value="1"/>
</dbReference>
<dbReference type="AlphaFoldDB" id="A0A1H6W799"/>
<dbReference type="SUPFAM" id="SSF47384">
    <property type="entry name" value="Homodimeric domain of signal transducing histidine kinase"/>
    <property type="match status" value="1"/>
</dbReference>
<dbReference type="PROSITE" id="PS50109">
    <property type="entry name" value="HIS_KIN"/>
    <property type="match status" value="1"/>
</dbReference>
<dbReference type="SUPFAM" id="SSF52172">
    <property type="entry name" value="CheY-like"/>
    <property type="match status" value="1"/>
</dbReference>
<evidence type="ECO:0000256" key="4">
    <source>
        <dbReference type="ARBA" id="ARBA00023012"/>
    </source>
</evidence>
<dbReference type="SMART" id="SM00388">
    <property type="entry name" value="HisKA"/>
    <property type="match status" value="1"/>
</dbReference>
<dbReference type="SMART" id="SM00387">
    <property type="entry name" value="HATPase_c"/>
    <property type="match status" value="1"/>
</dbReference>
<keyword evidence="6" id="KW-0812">Transmembrane</keyword>
<dbReference type="InterPro" id="IPR004358">
    <property type="entry name" value="Sig_transdc_His_kin-like_C"/>
</dbReference>
<evidence type="ECO:0000313" key="9">
    <source>
        <dbReference type="EMBL" id="SEJ12869.1"/>
    </source>
</evidence>
<feature type="transmembrane region" description="Helical" evidence="6">
    <location>
        <begin position="66"/>
        <end position="89"/>
    </location>
</feature>
<dbReference type="CDD" id="cd17546">
    <property type="entry name" value="REC_hyHK_CKI1_RcsC-like"/>
    <property type="match status" value="1"/>
</dbReference>
<dbReference type="Gene3D" id="1.10.287.130">
    <property type="match status" value="1"/>
</dbReference>
<dbReference type="PRINTS" id="PR00344">
    <property type="entry name" value="BCTRLSENSOR"/>
</dbReference>
<dbReference type="InterPro" id="IPR005467">
    <property type="entry name" value="His_kinase_dom"/>
</dbReference>
<keyword evidence="6" id="KW-1133">Transmembrane helix</keyword>